<dbReference type="AlphaFoldDB" id="A0AAD5Q3U0"/>
<dbReference type="PRINTS" id="PR00081">
    <property type="entry name" value="GDHRDH"/>
</dbReference>
<dbReference type="Proteomes" id="UP000820818">
    <property type="component" value="Linkage Group LG1"/>
</dbReference>
<dbReference type="EMBL" id="WJBH02000001">
    <property type="protein sequence ID" value="KAI9565800.1"/>
    <property type="molecule type" value="Genomic_DNA"/>
</dbReference>
<dbReference type="PANTHER" id="PTHR43157:SF31">
    <property type="entry name" value="PHOSPHATIDYLINOSITOL-GLYCAN BIOSYNTHESIS CLASS F PROTEIN"/>
    <property type="match status" value="1"/>
</dbReference>
<dbReference type="CDD" id="cd05327">
    <property type="entry name" value="retinol-DH_like_SDR_c_like"/>
    <property type="match status" value="1"/>
</dbReference>
<dbReference type="SUPFAM" id="SSF51735">
    <property type="entry name" value="NAD(P)-binding Rossmann-fold domains"/>
    <property type="match status" value="1"/>
</dbReference>
<proteinExistence type="predicted"/>
<dbReference type="InterPro" id="IPR036291">
    <property type="entry name" value="NAD(P)-bd_dom_sf"/>
</dbReference>
<evidence type="ECO:0000256" key="1">
    <source>
        <dbReference type="ARBA" id="ARBA00023002"/>
    </source>
</evidence>
<keyword evidence="1" id="KW-0560">Oxidoreductase</keyword>
<name>A0AAD5Q3U0_9CRUS</name>
<dbReference type="GO" id="GO:0016491">
    <property type="term" value="F:oxidoreductase activity"/>
    <property type="evidence" value="ECO:0007669"/>
    <property type="project" value="UniProtKB-KW"/>
</dbReference>
<dbReference type="Pfam" id="PF00106">
    <property type="entry name" value="adh_short"/>
    <property type="match status" value="1"/>
</dbReference>
<gene>
    <name evidence="2" type="ORF">GHT06_009595</name>
</gene>
<dbReference type="Gene3D" id="3.40.50.720">
    <property type="entry name" value="NAD(P)-binding Rossmann-like Domain"/>
    <property type="match status" value="1"/>
</dbReference>
<sequence>MFPFPFSFQNGVIVVLVLLLTIKLYLEITKGVCKSTKRLDGKTIIITGANTGIGKETALDLASRGARIILACRDLKKASIAKDDIVQKSGNCNVLVKKLDLASLASVRQFAEDILKNEPELHILINNAGCGGMKKQITLDGLENQMQSNHLGHFLLTNLLLGLMIKTAEKEQENVRIINVSSDAHYICRSLNFEDLNFIHDRTAGTFLAPYKIYGTSKLCNILFSIELANKLEHNGRAVTVNSLHPGAVYTEFGRFSSIFSTIMTISMYFLKTPKEGAQTTIHLAVSDEVANVTAQYFRDCKIATPSKLAQDNGMAKKLWDVSETLVRLQSHEIFF</sequence>
<accession>A0AAD5Q3U0</accession>
<organism evidence="2 3">
    <name type="scientific">Daphnia sinensis</name>
    <dbReference type="NCBI Taxonomy" id="1820382"/>
    <lineage>
        <taxon>Eukaryota</taxon>
        <taxon>Metazoa</taxon>
        <taxon>Ecdysozoa</taxon>
        <taxon>Arthropoda</taxon>
        <taxon>Crustacea</taxon>
        <taxon>Branchiopoda</taxon>
        <taxon>Diplostraca</taxon>
        <taxon>Cladocera</taxon>
        <taxon>Anomopoda</taxon>
        <taxon>Daphniidae</taxon>
        <taxon>Daphnia</taxon>
        <taxon>Daphnia similis group</taxon>
    </lineage>
</organism>
<dbReference type="InterPro" id="IPR002347">
    <property type="entry name" value="SDR_fam"/>
</dbReference>
<evidence type="ECO:0000313" key="3">
    <source>
        <dbReference type="Proteomes" id="UP000820818"/>
    </source>
</evidence>
<reference evidence="2 3" key="1">
    <citation type="submission" date="2022-05" db="EMBL/GenBank/DDBJ databases">
        <title>A multi-omics perspective on studying reproductive biology in Daphnia sinensis.</title>
        <authorList>
            <person name="Jia J."/>
        </authorList>
    </citation>
    <scope>NUCLEOTIDE SEQUENCE [LARGE SCALE GENOMIC DNA]</scope>
    <source>
        <strain evidence="2 3">WSL</strain>
    </source>
</reference>
<dbReference type="PANTHER" id="PTHR43157">
    <property type="entry name" value="PHOSPHATIDYLINOSITOL-GLYCAN BIOSYNTHESIS CLASS F PROTEIN-RELATED"/>
    <property type="match status" value="1"/>
</dbReference>
<evidence type="ECO:0000313" key="2">
    <source>
        <dbReference type="EMBL" id="KAI9565800.1"/>
    </source>
</evidence>
<comment type="caution">
    <text evidence="2">The sequence shown here is derived from an EMBL/GenBank/DDBJ whole genome shotgun (WGS) entry which is preliminary data.</text>
</comment>
<protein>
    <submittedName>
        <fullName evidence="2">Uncharacterized protein</fullName>
    </submittedName>
</protein>
<keyword evidence="3" id="KW-1185">Reference proteome</keyword>